<dbReference type="InterPro" id="IPR011006">
    <property type="entry name" value="CheY-like_superfamily"/>
</dbReference>
<dbReference type="InterPro" id="IPR001867">
    <property type="entry name" value="OmpR/PhoB-type_DNA-bd"/>
</dbReference>
<dbReference type="EMBL" id="WNDQ01000030">
    <property type="protein sequence ID" value="KAF1020790.1"/>
    <property type="molecule type" value="Genomic_DNA"/>
</dbReference>
<keyword evidence="1 6" id="KW-0597">Phosphoprotein</keyword>
<proteinExistence type="predicted"/>
<dbReference type="InterPro" id="IPR039420">
    <property type="entry name" value="WalR-like"/>
</dbReference>
<evidence type="ECO:0000259" key="8">
    <source>
        <dbReference type="PROSITE" id="PS50110"/>
    </source>
</evidence>
<dbReference type="Gene3D" id="6.10.250.690">
    <property type="match status" value="1"/>
</dbReference>
<accession>A0A7V8JQ63</accession>
<feature type="domain" description="OmpR/PhoB-type" evidence="9">
    <location>
        <begin position="139"/>
        <end position="238"/>
    </location>
</feature>
<dbReference type="FunFam" id="3.40.50.2300:FF:000001">
    <property type="entry name" value="DNA-binding response regulator PhoB"/>
    <property type="match status" value="1"/>
</dbReference>
<evidence type="ECO:0000313" key="10">
    <source>
        <dbReference type="EMBL" id="KAF1020790.1"/>
    </source>
</evidence>
<evidence type="ECO:0000313" key="11">
    <source>
        <dbReference type="Proteomes" id="UP000461670"/>
    </source>
</evidence>
<dbReference type="PROSITE" id="PS51755">
    <property type="entry name" value="OMPR_PHOB"/>
    <property type="match status" value="1"/>
</dbReference>
<evidence type="ECO:0000256" key="2">
    <source>
        <dbReference type="ARBA" id="ARBA00023012"/>
    </source>
</evidence>
<dbReference type="SUPFAM" id="SSF52172">
    <property type="entry name" value="CheY-like"/>
    <property type="match status" value="1"/>
</dbReference>
<evidence type="ECO:0000256" key="6">
    <source>
        <dbReference type="PROSITE-ProRule" id="PRU00169"/>
    </source>
</evidence>
<comment type="caution">
    <text evidence="10">The sequence shown here is derived from an EMBL/GenBank/DDBJ whole genome shotgun (WGS) entry which is preliminary data.</text>
</comment>
<dbReference type="Gene3D" id="1.10.10.10">
    <property type="entry name" value="Winged helix-like DNA-binding domain superfamily/Winged helix DNA-binding domain"/>
    <property type="match status" value="1"/>
</dbReference>
<protein>
    <submittedName>
        <fullName evidence="10">Transcriptional regulatory protein BaeR</fullName>
    </submittedName>
</protein>
<sequence length="242" mass="26628">MTPDASTAPRTAPADILIVEDEPKMAGLLTDYLVAAGHAPRHLGNGVDVAPAVRRRRPDLVLLDLMLPGQDGLAVCRELRRFCDVPIIMLTARVEEADRLIGLDAGADDYICKMPFSPREVVARVHALLRRTRGGLRVPAEHGRHGLVLDAQAQRARLHGQALDLTPVEYRLLALLAEAPGRVFSRDALLGRLHDDARAVTDRAIDSHVKNLRRKLQAAGLAAMPIHSVYGMGYRFEWPEET</sequence>
<keyword evidence="5" id="KW-0804">Transcription</keyword>
<dbReference type="Pfam" id="PF00486">
    <property type="entry name" value="Trans_reg_C"/>
    <property type="match status" value="1"/>
</dbReference>
<dbReference type="PROSITE" id="PS50110">
    <property type="entry name" value="RESPONSE_REGULATORY"/>
    <property type="match status" value="1"/>
</dbReference>
<dbReference type="AlphaFoldDB" id="A0A7V8JQ63"/>
<feature type="modified residue" description="4-aspartylphosphate" evidence="6">
    <location>
        <position position="64"/>
    </location>
</feature>
<dbReference type="Pfam" id="PF00072">
    <property type="entry name" value="Response_reg"/>
    <property type="match status" value="1"/>
</dbReference>
<reference evidence="11" key="1">
    <citation type="journal article" date="2020" name="MBio">
        <title>Horizontal gene transfer to a defensive symbiont with a reduced genome amongst a multipartite beetle microbiome.</title>
        <authorList>
            <person name="Waterworth S.C."/>
            <person name="Florez L.V."/>
            <person name="Rees E.R."/>
            <person name="Hertweck C."/>
            <person name="Kaltenpoth M."/>
            <person name="Kwan J.C."/>
        </authorList>
    </citation>
    <scope>NUCLEOTIDE SEQUENCE [LARGE SCALE GENOMIC DNA]</scope>
</reference>
<dbReference type="GO" id="GO:0006355">
    <property type="term" value="P:regulation of DNA-templated transcription"/>
    <property type="evidence" value="ECO:0007669"/>
    <property type="project" value="InterPro"/>
</dbReference>
<organism evidence="10 11">
    <name type="scientific">Paracidovorax wautersii</name>
    <dbReference type="NCBI Taxonomy" id="1177982"/>
    <lineage>
        <taxon>Bacteria</taxon>
        <taxon>Pseudomonadati</taxon>
        <taxon>Pseudomonadota</taxon>
        <taxon>Betaproteobacteria</taxon>
        <taxon>Burkholderiales</taxon>
        <taxon>Comamonadaceae</taxon>
        <taxon>Paracidovorax</taxon>
    </lineage>
</organism>
<dbReference type="InterPro" id="IPR001789">
    <property type="entry name" value="Sig_transdc_resp-reg_receiver"/>
</dbReference>
<dbReference type="PANTHER" id="PTHR48111:SF59">
    <property type="entry name" value="TRANSCRIPTIONAL REGULATORY PROTEIN BAER"/>
    <property type="match status" value="1"/>
</dbReference>
<evidence type="ECO:0000256" key="1">
    <source>
        <dbReference type="ARBA" id="ARBA00022553"/>
    </source>
</evidence>
<dbReference type="GO" id="GO:0032993">
    <property type="term" value="C:protein-DNA complex"/>
    <property type="evidence" value="ECO:0007669"/>
    <property type="project" value="TreeGrafter"/>
</dbReference>
<evidence type="ECO:0000256" key="3">
    <source>
        <dbReference type="ARBA" id="ARBA00023015"/>
    </source>
</evidence>
<evidence type="ECO:0000256" key="5">
    <source>
        <dbReference type="ARBA" id="ARBA00023163"/>
    </source>
</evidence>
<feature type="DNA-binding region" description="OmpR/PhoB-type" evidence="7">
    <location>
        <begin position="139"/>
        <end position="238"/>
    </location>
</feature>
<dbReference type="SMART" id="SM00448">
    <property type="entry name" value="REC"/>
    <property type="match status" value="1"/>
</dbReference>
<evidence type="ECO:0000259" key="9">
    <source>
        <dbReference type="PROSITE" id="PS51755"/>
    </source>
</evidence>
<dbReference type="GO" id="GO:0000976">
    <property type="term" value="F:transcription cis-regulatory region binding"/>
    <property type="evidence" value="ECO:0007669"/>
    <property type="project" value="TreeGrafter"/>
</dbReference>
<dbReference type="InterPro" id="IPR016032">
    <property type="entry name" value="Sig_transdc_resp-reg_C-effctor"/>
</dbReference>
<dbReference type="SUPFAM" id="SSF46894">
    <property type="entry name" value="C-terminal effector domain of the bipartite response regulators"/>
    <property type="match status" value="1"/>
</dbReference>
<gene>
    <name evidence="10" type="primary">baeR</name>
    <name evidence="10" type="ORF">GAK30_02285</name>
</gene>
<dbReference type="GO" id="GO:0000156">
    <property type="term" value="F:phosphorelay response regulator activity"/>
    <property type="evidence" value="ECO:0007669"/>
    <property type="project" value="TreeGrafter"/>
</dbReference>
<dbReference type="Gene3D" id="3.40.50.2300">
    <property type="match status" value="1"/>
</dbReference>
<dbReference type="PANTHER" id="PTHR48111">
    <property type="entry name" value="REGULATOR OF RPOS"/>
    <property type="match status" value="1"/>
</dbReference>
<dbReference type="GO" id="GO:0005829">
    <property type="term" value="C:cytosol"/>
    <property type="evidence" value="ECO:0007669"/>
    <property type="project" value="TreeGrafter"/>
</dbReference>
<keyword evidence="2" id="KW-0902">Two-component regulatory system</keyword>
<evidence type="ECO:0000256" key="7">
    <source>
        <dbReference type="PROSITE-ProRule" id="PRU01091"/>
    </source>
</evidence>
<dbReference type="InterPro" id="IPR036388">
    <property type="entry name" value="WH-like_DNA-bd_sf"/>
</dbReference>
<dbReference type="SMART" id="SM00862">
    <property type="entry name" value="Trans_reg_C"/>
    <property type="match status" value="1"/>
</dbReference>
<dbReference type="Proteomes" id="UP000461670">
    <property type="component" value="Unassembled WGS sequence"/>
</dbReference>
<name>A0A7V8JQ63_9BURK</name>
<evidence type="ECO:0000256" key="4">
    <source>
        <dbReference type="ARBA" id="ARBA00023125"/>
    </source>
</evidence>
<dbReference type="CDD" id="cd00383">
    <property type="entry name" value="trans_reg_C"/>
    <property type="match status" value="1"/>
</dbReference>
<keyword evidence="4 7" id="KW-0238">DNA-binding</keyword>
<keyword evidence="3" id="KW-0805">Transcription regulation</keyword>
<feature type="domain" description="Response regulatory" evidence="8">
    <location>
        <begin position="15"/>
        <end position="128"/>
    </location>
</feature>